<protein>
    <submittedName>
        <fullName evidence="3">Uncharacterized protein C9orf43 homolog isoform X1</fullName>
    </submittedName>
</protein>
<dbReference type="InterPro" id="IPR029134">
    <property type="entry name" value="DUF4647"/>
</dbReference>
<feature type="region of interest" description="Disordered" evidence="1">
    <location>
        <begin position="363"/>
        <end position="419"/>
    </location>
</feature>
<dbReference type="CTD" id="109313821"/>
<dbReference type="GeneID" id="110193615"/>
<evidence type="ECO:0000256" key="1">
    <source>
        <dbReference type="SAM" id="MobiDB-lite"/>
    </source>
</evidence>
<dbReference type="Proteomes" id="UP000515140">
    <property type="component" value="Unplaced"/>
</dbReference>
<gene>
    <name evidence="3" type="primary">CUNH9orf43</name>
</gene>
<dbReference type="Pfam" id="PF15504">
    <property type="entry name" value="DUF4647"/>
    <property type="match status" value="1"/>
</dbReference>
<accession>A0A6P5IRE7</accession>
<dbReference type="InParanoid" id="A0A6P5IRE7"/>
<dbReference type="KEGG" id="pcw:110193615"/>
<evidence type="ECO:0000313" key="2">
    <source>
        <dbReference type="Proteomes" id="UP000515140"/>
    </source>
</evidence>
<name>A0A6P5IRE7_PHACI</name>
<proteinExistence type="predicted"/>
<dbReference type="RefSeq" id="XP_020821154.1">
    <property type="nucleotide sequence ID" value="XM_020965495.1"/>
</dbReference>
<dbReference type="AlphaFoldDB" id="A0A6P5IRE7"/>
<dbReference type="PANTHER" id="PTHR36130:SF1">
    <property type="entry name" value="RIKEN CDNA 4933430I17 GENE"/>
    <property type="match status" value="1"/>
</dbReference>
<keyword evidence="2" id="KW-1185">Reference proteome</keyword>
<organism evidence="2 3">
    <name type="scientific">Phascolarctos cinereus</name>
    <name type="common">Koala</name>
    <dbReference type="NCBI Taxonomy" id="38626"/>
    <lineage>
        <taxon>Eukaryota</taxon>
        <taxon>Metazoa</taxon>
        <taxon>Chordata</taxon>
        <taxon>Craniata</taxon>
        <taxon>Vertebrata</taxon>
        <taxon>Euteleostomi</taxon>
        <taxon>Mammalia</taxon>
        <taxon>Metatheria</taxon>
        <taxon>Diprotodontia</taxon>
        <taxon>Phascolarctidae</taxon>
        <taxon>Phascolarctos</taxon>
    </lineage>
</organism>
<dbReference type="PANTHER" id="PTHR36130">
    <property type="entry name" value="RIKEN CDNA 4933430I17 GENE"/>
    <property type="match status" value="1"/>
</dbReference>
<evidence type="ECO:0000313" key="3">
    <source>
        <dbReference type="RefSeq" id="XP_020821154.1"/>
    </source>
</evidence>
<reference evidence="3" key="1">
    <citation type="submission" date="2025-08" db="UniProtKB">
        <authorList>
            <consortium name="RefSeq"/>
        </authorList>
    </citation>
    <scope>IDENTIFICATION</scope>
    <source>
        <tissue evidence="3">Spleen</tissue>
    </source>
</reference>
<sequence>MANDLEIGFCCKSVINIRLPDVSEWDETTCPHLVCQHPQCWATVRRLQRGHPRILQPISRAPKKSEDGLPTLKIVDLSLPDSSILAKRITDSVPFFKHPTSLIGDSKFELDLQSSLEGPHLLGLKSLRGFHGQGVAQKSRKPVKLPVLNLNATHLPKCPDGRNLVMVWIPNEQVKRKKPDQNYRTNLFRLSPDKKSFVPLKISKIIPCQEWISKRESQKKKKSTEIPTGGQPCSSQLMHRWLKVPPPSPDTPPSYPESLPSCTFTFPKRSVMSSLSDEEKTISKMDQLDRISEENLFHEGHGFMLSKTKMILAVHRINLQELKEKSKSGKLLELNQVSINSNFLHQKDSVVSAKEDQTQQWEHEAQEVEAEETSKSPLAVNGKKLEEELLEPVQIPQASAEQQEEPPTPPSSLEPCMLI</sequence>